<keyword evidence="1" id="KW-0472">Membrane</keyword>
<dbReference type="Proteomes" id="UP000665043">
    <property type="component" value="Chromosome"/>
</dbReference>
<dbReference type="InterPro" id="IPR038750">
    <property type="entry name" value="YczE/YyaS-like"/>
</dbReference>
<organism evidence="2 3">
    <name type="scientific">Sediminibacillus dalangtanensis</name>
    <dbReference type="NCBI Taxonomy" id="2729421"/>
    <lineage>
        <taxon>Bacteria</taxon>
        <taxon>Bacillati</taxon>
        <taxon>Bacillota</taxon>
        <taxon>Bacilli</taxon>
        <taxon>Bacillales</taxon>
        <taxon>Bacillaceae</taxon>
        <taxon>Sediminibacillus</taxon>
    </lineage>
</organism>
<protein>
    <submittedName>
        <fullName evidence="2">Membrane protein</fullName>
    </submittedName>
</protein>
<accession>A0ABX7VPE4</accession>
<dbReference type="Pfam" id="PF19700">
    <property type="entry name" value="DUF6198"/>
    <property type="match status" value="1"/>
</dbReference>
<dbReference type="PANTHER" id="PTHR40078:SF1">
    <property type="entry name" value="INTEGRAL MEMBRANE PROTEIN"/>
    <property type="match status" value="1"/>
</dbReference>
<feature type="transmembrane region" description="Helical" evidence="1">
    <location>
        <begin position="7"/>
        <end position="29"/>
    </location>
</feature>
<keyword evidence="1" id="KW-1133">Transmembrane helix</keyword>
<evidence type="ECO:0000313" key="3">
    <source>
        <dbReference type="Proteomes" id="UP000665043"/>
    </source>
</evidence>
<sequence>MGKQLVVRWIFFLAGLIVLSFGISLTITADLGVGAWDAVNVGLSDVTDLTVGNWVMIIGIVLIGVNAWLTRERPDYFAIVTILVIGMMIDFWLLIVMEAWHLDGLAIQAATLVGGVLVLAFGVSLYLQPKLSLNPVDGLMVAIQKRWKLPLLAAKTITEGLALVAALLIGGPVGIGTIVILLLIGPAIQFFEPQAKRLLTALIHNQG</sequence>
<reference evidence="2 3" key="1">
    <citation type="submission" date="2019-12" db="EMBL/GenBank/DDBJ databases">
        <title>The whole genome sequencing of a strain isolated from a Mars analog, Dalangtan Playa.</title>
        <authorList>
            <person name="Huang T."/>
        </authorList>
    </citation>
    <scope>NUCLEOTIDE SEQUENCE [LARGE SCALE GENOMIC DNA]</scope>
    <source>
        <strain evidence="2 3">DP4-553-S</strain>
    </source>
</reference>
<feature type="transmembrane region" description="Helical" evidence="1">
    <location>
        <begin position="76"/>
        <end position="95"/>
    </location>
</feature>
<dbReference type="EMBL" id="CP046956">
    <property type="protein sequence ID" value="QTM98333.1"/>
    <property type="molecule type" value="Genomic_DNA"/>
</dbReference>
<proteinExistence type="predicted"/>
<feature type="transmembrane region" description="Helical" evidence="1">
    <location>
        <begin position="49"/>
        <end position="69"/>
    </location>
</feature>
<dbReference type="PANTHER" id="PTHR40078">
    <property type="entry name" value="INTEGRAL MEMBRANE PROTEIN-RELATED"/>
    <property type="match status" value="1"/>
</dbReference>
<dbReference type="RefSeq" id="WP_209367029.1">
    <property type="nucleotide sequence ID" value="NZ_CP046956.1"/>
</dbReference>
<keyword evidence="3" id="KW-1185">Reference proteome</keyword>
<keyword evidence="1" id="KW-0812">Transmembrane</keyword>
<gene>
    <name evidence="2" type="ORF">ERJ70_02770</name>
</gene>
<name>A0ABX7VPE4_9BACI</name>
<evidence type="ECO:0000313" key="2">
    <source>
        <dbReference type="EMBL" id="QTM98333.1"/>
    </source>
</evidence>
<evidence type="ECO:0000256" key="1">
    <source>
        <dbReference type="SAM" id="Phobius"/>
    </source>
</evidence>
<feature type="transmembrane region" description="Helical" evidence="1">
    <location>
        <begin position="107"/>
        <end position="128"/>
    </location>
</feature>